<reference evidence="7" key="2">
    <citation type="submission" date="2025-09" db="UniProtKB">
        <authorList>
            <consortium name="Ensembl"/>
        </authorList>
    </citation>
    <scope>IDENTIFICATION</scope>
</reference>
<dbReference type="Proteomes" id="UP000694383">
    <property type="component" value="Unplaced"/>
</dbReference>
<dbReference type="PANTHER" id="PTHR47653">
    <property type="entry name" value="PROTEIN BARK BEETLE"/>
    <property type="match status" value="1"/>
</dbReference>
<feature type="domain" description="SRCR" evidence="6">
    <location>
        <begin position="20"/>
        <end position="121"/>
    </location>
</feature>
<feature type="disulfide bond" evidence="5">
    <location>
        <begin position="46"/>
        <end position="110"/>
    </location>
</feature>
<dbReference type="PROSITE" id="PS00420">
    <property type="entry name" value="SRCR_1"/>
    <property type="match status" value="1"/>
</dbReference>
<evidence type="ECO:0000313" key="8">
    <source>
        <dbReference type="Proteomes" id="UP000694383"/>
    </source>
</evidence>
<dbReference type="PRINTS" id="PR00258">
    <property type="entry name" value="SPERACTRCPTR"/>
</dbReference>
<dbReference type="Ensembl" id="ENSOSIT00000001267.1">
    <property type="protein sequence ID" value="ENSOSIP00000001183.1"/>
    <property type="gene ID" value="ENSOSIG00000000634.1"/>
</dbReference>
<dbReference type="PANTHER" id="PTHR47653:SF1">
    <property type="entry name" value="DELETED IN MALIGNANT BRAIN TUMORS 1 PROTEIN"/>
    <property type="match status" value="1"/>
</dbReference>
<dbReference type="SMART" id="SM00202">
    <property type="entry name" value="SR"/>
    <property type="match status" value="1"/>
</dbReference>
<dbReference type="AlphaFoldDB" id="A0A8C7WP28"/>
<dbReference type="FunFam" id="3.10.250.10:FF:000006">
    <property type="entry name" value="neurotrypsin isoform X2"/>
    <property type="match status" value="1"/>
</dbReference>
<dbReference type="Pfam" id="PF00530">
    <property type="entry name" value="SRCR"/>
    <property type="match status" value="1"/>
</dbReference>
<dbReference type="GO" id="GO:0045217">
    <property type="term" value="P:cell-cell junction maintenance"/>
    <property type="evidence" value="ECO:0007669"/>
    <property type="project" value="TreeGrafter"/>
</dbReference>
<dbReference type="GeneTree" id="ENSGT00950000183145"/>
<evidence type="ECO:0000256" key="4">
    <source>
        <dbReference type="ARBA" id="ARBA00023180"/>
    </source>
</evidence>
<dbReference type="InterPro" id="IPR053243">
    <property type="entry name" value="SJ_maturation_regulator"/>
</dbReference>
<dbReference type="Gene3D" id="3.10.250.10">
    <property type="entry name" value="SRCR-like domain"/>
    <property type="match status" value="1"/>
</dbReference>
<evidence type="ECO:0000256" key="2">
    <source>
        <dbReference type="ARBA" id="ARBA00022737"/>
    </source>
</evidence>
<protein>
    <recommendedName>
        <fullName evidence="6">SRCR domain-containing protein</fullName>
    </recommendedName>
</protein>
<keyword evidence="2" id="KW-0677">Repeat</keyword>
<organism evidence="7 8">
    <name type="scientific">Oryzias sinensis</name>
    <name type="common">Chinese medaka</name>
    <dbReference type="NCBI Taxonomy" id="183150"/>
    <lineage>
        <taxon>Eukaryota</taxon>
        <taxon>Metazoa</taxon>
        <taxon>Chordata</taxon>
        <taxon>Craniata</taxon>
        <taxon>Vertebrata</taxon>
        <taxon>Euteleostomi</taxon>
        <taxon>Actinopterygii</taxon>
        <taxon>Neopterygii</taxon>
        <taxon>Teleostei</taxon>
        <taxon>Neoteleostei</taxon>
        <taxon>Acanthomorphata</taxon>
        <taxon>Ovalentaria</taxon>
        <taxon>Atherinomorphae</taxon>
        <taxon>Beloniformes</taxon>
        <taxon>Adrianichthyidae</taxon>
        <taxon>Oryziinae</taxon>
        <taxon>Oryzias</taxon>
    </lineage>
</organism>
<reference evidence="7" key="1">
    <citation type="submission" date="2025-08" db="UniProtKB">
        <authorList>
            <consortium name="Ensembl"/>
        </authorList>
    </citation>
    <scope>IDENTIFICATION</scope>
</reference>
<evidence type="ECO:0000313" key="7">
    <source>
        <dbReference type="Ensembl" id="ENSOSIP00000001183.1"/>
    </source>
</evidence>
<dbReference type="InterPro" id="IPR036772">
    <property type="entry name" value="SRCR-like_dom_sf"/>
</dbReference>
<evidence type="ECO:0000259" key="6">
    <source>
        <dbReference type="PROSITE" id="PS50287"/>
    </source>
</evidence>
<keyword evidence="3 5" id="KW-1015">Disulfide bond</keyword>
<evidence type="ECO:0000256" key="5">
    <source>
        <dbReference type="PROSITE-ProRule" id="PRU00196"/>
    </source>
</evidence>
<keyword evidence="1" id="KW-0732">Signal</keyword>
<keyword evidence="8" id="KW-1185">Reference proteome</keyword>
<dbReference type="InterPro" id="IPR001190">
    <property type="entry name" value="SRCR"/>
</dbReference>
<evidence type="ECO:0000256" key="1">
    <source>
        <dbReference type="ARBA" id="ARBA00022729"/>
    </source>
</evidence>
<accession>A0A8C7WP28</accession>
<proteinExistence type="predicted"/>
<evidence type="ECO:0000256" key="3">
    <source>
        <dbReference type="ARBA" id="ARBA00023157"/>
    </source>
</evidence>
<name>A0A8C7WP28_9TELE</name>
<dbReference type="PROSITE" id="PS50287">
    <property type="entry name" value="SRCR_2"/>
    <property type="match status" value="1"/>
</dbReference>
<keyword evidence="4" id="KW-0325">Glycoprotein</keyword>
<feature type="disulfide bond" evidence="5">
    <location>
        <begin position="59"/>
        <end position="120"/>
    </location>
</feature>
<dbReference type="SUPFAM" id="SSF56487">
    <property type="entry name" value="SRCR-like"/>
    <property type="match status" value="1"/>
</dbReference>
<feature type="disulfide bond" evidence="5">
    <location>
        <begin position="90"/>
        <end position="100"/>
    </location>
</feature>
<sequence length="132" mass="13871">KHPPFAVNVGKHYFFLSGQIRLVGSGLTCCSGRVEVYYNGSWGTVCDDGWDLNDANVVCKEMGCGPALTATKAAHFGQGSGPTWLNNVACSGSEISLTQCCHGCFGNHQCNHSKDAGVICSGAFGQDMGFSI</sequence>
<dbReference type="GO" id="GO:0016020">
    <property type="term" value="C:membrane"/>
    <property type="evidence" value="ECO:0007669"/>
    <property type="project" value="InterPro"/>
</dbReference>